<feature type="compositionally biased region" description="Basic and acidic residues" evidence="1">
    <location>
        <begin position="36"/>
        <end position="46"/>
    </location>
</feature>
<evidence type="ECO:0000256" key="1">
    <source>
        <dbReference type="SAM" id="MobiDB-lite"/>
    </source>
</evidence>
<proteinExistence type="predicted"/>
<evidence type="ECO:0000313" key="5">
    <source>
        <dbReference type="Proteomes" id="UP001596990"/>
    </source>
</evidence>
<keyword evidence="2" id="KW-0732">Signal</keyword>
<feature type="chain" id="PRO_5045968547" evidence="2">
    <location>
        <begin position="24"/>
        <end position="190"/>
    </location>
</feature>
<dbReference type="EMBL" id="JBHTKL010000005">
    <property type="protein sequence ID" value="MFD1020329.1"/>
    <property type="molecule type" value="Genomic_DNA"/>
</dbReference>
<feature type="compositionally biased region" description="Low complexity" evidence="1">
    <location>
        <begin position="24"/>
        <end position="35"/>
    </location>
</feature>
<organism evidence="4 5">
    <name type="scientific">Thalassobacillus hwangdonensis</name>
    <dbReference type="NCBI Taxonomy" id="546108"/>
    <lineage>
        <taxon>Bacteria</taxon>
        <taxon>Bacillati</taxon>
        <taxon>Bacillota</taxon>
        <taxon>Bacilli</taxon>
        <taxon>Bacillales</taxon>
        <taxon>Bacillaceae</taxon>
        <taxon>Thalassobacillus</taxon>
    </lineage>
</organism>
<comment type="caution">
    <text evidence="4">The sequence shown here is derived from an EMBL/GenBank/DDBJ whole genome shotgun (WGS) entry which is preliminary data.</text>
</comment>
<feature type="signal peptide" evidence="2">
    <location>
        <begin position="1"/>
        <end position="23"/>
    </location>
</feature>
<accession>A0ABW3L4A6</accession>
<dbReference type="PROSITE" id="PS51257">
    <property type="entry name" value="PROKAR_LIPOPROTEIN"/>
    <property type="match status" value="1"/>
</dbReference>
<keyword evidence="5" id="KW-1185">Reference proteome</keyword>
<evidence type="ECO:0000259" key="3">
    <source>
        <dbReference type="Pfam" id="PF07563"/>
    </source>
</evidence>
<gene>
    <name evidence="4" type="ORF">ACFQ2J_14165</name>
</gene>
<dbReference type="RefSeq" id="WP_386061741.1">
    <property type="nucleotide sequence ID" value="NZ_JBHTKL010000005.1"/>
</dbReference>
<dbReference type="Gene3D" id="2.30.30.1210">
    <property type="entry name" value="Domain of unknown function DUF1541"/>
    <property type="match status" value="1"/>
</dbReference>
<dbReference type="Proteomes" id="UP001596990">
    <property type="component" value="Unassembled WGS sequence"/>
</dbReference>
<feature type="domain" description="DUF1541" evidence="3">
    <location>
        <begin position="133"/>
        <end position="182"/>
    </location>
</feature>
<sequence>MLKKYSFILVIFIFLLAACSDNSENNASNENSNEQQVEKNESDHSGMSHSGSGNIPEGLKEAESPKFAVGDKAIIEDSHMEGMKGAEATVVGAFDTTVYTVSYDPVNGGETVTDHKWVIHEELKNPSEVAYGVGDEVILEADHMDGMSGAAATIDSAEAATVYMIDFTPTDGGEEVKNHKWVSEDELKLY</sequence>
<feature type="domain" description="DUF1541" evidence="3">
    <location>
        <begin position="69"/>
        <end position="120"/>
    </location>
</feature>
<dbReference type="Pfam" id="PF07563">
    <property type="entry name" value="DUF1541"/>
    <property type="match status" value="2"/>
</dbReference>
<dbReference type="InterPro" id="IPR011438">
    <property type="entry name" value="DUF1541"/>
</dbReference>
<evidence type="ECO:0000313" key="4">
    <source>
        <dbReference type="EMBL" id="MFD1020329.1"/>
    </source>
</evidence>
<reference evidence="5" key="1">
    <citation type="journal article" date="2019" name="Int. J. Syst. Evol. Microbiol.">
        <title>The Global Catalogue of Microorganisms (GCM) 10K type strain sequencing project: providing services to taxonomists for standard genome sequencing and annotation.</title>
        <authorList>
            <consortium name="The Broad Institute Genomics Platform"/>
            <consortium name="The Broad Institute Genome Sequencing Center for Infectious Disease"/>
            <person name="Wu L."/>
            <person name="Ma J."/>
        </authorList>
    </citation>
    <scope>NUCLEOTIDE SEQUENCE [LARGE SCALE GENOMIC DNA]</scope>
    <source>
        <strain evidence="5">CCUG 56607</strain>
    </source>
</reference>
<protein>
    <submittedName>
        <fullName evidence="4">YdhK family protein</fullName>
    </submittedName>
</protein>
<name>A0ABW3L4A6_9BACI</name>
<evidence type="ECO:0000256" key="2">
    <source>
        <dbReference type="SAM" id="SignalP"/>
    </source>
</evidence>
<feature type="region of interest" description="Disordered" evidence="1">
    <location>
        <begin position="24"/>
        <end position="59"/>
    </location>
</feature>